<dbReference type="PANTHER" id="PTHR23501">
    <property type="entry name" value="MAJOR FACILITATOR SUPERFAMILY"/>
    <property type="match status" value="1"/>
</dbReference>
<accession>A0A8H7TB24</accession>
<evidence type="ECO:0000313" key="6">
    <source>
        <dbReference type="EMBL" id="KAG4416362.1"/>
    </source>
</evidence>
<protein>
    <recommendedName>
        <fullName evidence="8">MFS general substrate transporter</fullName>
    </recommendedName>
</protein>
<reference evidence="6" key="1">
    <citation type="submission" date="2021-02" db="EMBL/GenBank/DDBJ databases">
        <title>Genome sequence Cadophora malorum strain M34.</title>
        <authorList>
            <person name="Stefanovic E."/>
            <person name="Vu D."/>
            <person name="Scully C."/>
            <person name="Dijksterhuis J."/>
            <person name="Roader J."/>
            <person name="Houbraken J."/>
        </authorList>
    </citation>
    <scope>NUCLEOTIDE SEQUENCE</scope>
    <source>
        <strain evidence="6">M34</strain>
    </source>
</reference>
<sequence>MFPLRLLLNRDVITSYINFCFQTGAQVAMMILVPIYFQISAHATLTNAGAHLMPSVLGNCVGGLLTGYIIRRTGRYKFLSVLGAISASISYTLMLARWHGHTSFLESLYIVPGGLENGIALGVTFIALTAGVDPSQMAIASSGLYLSSNVGMVGGLSIAIAVLQGTLRKQLRISLEGMDGMHQVLNYLTMLWRYQS</sequence>
<keyword evidence="3 5" id="KW-1133">Transmembrane helix</keyword>
<keyword evidence="4 5" id="KW-0472">Membrane</keyword>
<feature type="transmembrane region" description="Helical" evidence="5">
    <location>
        <begin position="76"/>
        <end position="96"/>
    </location>
</feature>
<evidence type="ECO:0008006" key="8">
    <source>
        <dbReference type="Google" id="ProtNLM"/>
    </source>
</evidence>
<dbReference type="OrthoDB" id="6770063at2759"/>
<evidence type="ECO:0000256" key="5">
    <source>
        <dbReference type="SAM" id="Phobius"/>
    </source>
</evidence>
<keyword evidence="2 5" id="KW-0812">Transmembrane</keyword>
<comment type="caution">
    <text evidence="6">The sequence shown here is derived from an EMBL/GenBank/DDBJ whole genome shotgun (WGS) entry which is preliminary data.</text>
</comment>
<dbReference type="AlphaFoldDB" id="A0A8H7TB24"/>
<comment type="subcellular location">
    <subcellularLocation>
        <location evidence="1">Membrane</location>
        <topology evidence="1">Multi-pass membrane protein</topology>
    </subcellularLocation>
</comment>
<dbReference type="GO" id="GO:0015174">
    <property type="term" value="F:basic amino acid transmembrane transporter activity"/>
    <property type="evidence" value="ECO:0007669"/>
    <property type="project" value="TreeGrafter"/>
</dbReference>
<feature type="transmembrane region" description="Helical" evidence="5">
    <location>
        <begin position="108"/>
        <end position="132"/>
    </location>
</feature>
<dbReference type="SUPFAM" id="SSF103473">
    <property type="entry name" value="MFS general substrate transporter"/>
    <property type="match status" value="1"/>
</dbReference>
<feature type="transmembrane region" description="Helical" evidence="5">
    <location>
        <begin position="49"/>
        <end position="70"/>
    </location>
</feature>
<feature type="transmembrane region" description="Helical" evidence="5">
    <location>
        <begin position="16"/>
        <end position="37"/>
    </location>
</feature>
<dbReference type="PANTHER" id="PTHR23501:SF33">
    <property type="entry name" value="MAJOR FACILITATOR SUPERFAMILY (MFS) PROFILE DOMAIN-CONTAINING PROTEIN"/>
    <property type="match status" value="1"/>
</dbReference>
<dbReference type="Proteomes" id="UP000664132">
    <property type="component" value="Unassembled WGS sequence"/>
</dbReference>
<evidence type="ECO:0000313" key="7">
    <source>
        <dbReference type="Proteomes" id="UP000664132"/>
    </source>
</evidence>
<gene>
    <name evidence="6" type="ORF">IFR04_010524</name>
</gene>
<feature type="transmembrane region" description="Helical" evidence="5">
    <location>
        <begin position="144"/>
        <end position="163"/>
    </location>
</feature>
<dbReference type="EMBL" id="JAFJYH010000189">
    <property type="protein sequence ID" value="KAG4416362.1"/>
    <property type="molecule type" value="Genomic_DNA"/>
</dbReference>
<evidence type="ECO:0000256" key="4">
    <source>
        <dbReference type="ARBA" id="ARBA00023136"/>
    </source>
</evidence>
<keyword evidence="7" id="KW-1185">Reference proteome</keyword>
<name>A0A8H7TB24_9HELO</name>
<evidence type="ECO:0000256" key="2">
    <source>
        <dbReference type="ARBA" id="ARBA00022692"/>
    </source>
</evidence>
<proteinExistence type="predicted"/>
<dbReference type="InterPro" id="IPR036259">
    <property type="entry name" value="MFS_trans_sf"/>
</dbReference>
<organism evidence="6 7">
    <name type="scientific">Cadophora malorum</name>
    <dbReference type="NCBI Taxonomy" id="108018"/>
    <lineage>
        <taxon>Eukaryota</taxon>
        <taxon>Fungi</taxon>
        <taxon>Dikarya</taxon>
        <taxon>Ascomycota</taxon>
        <taxon>Pezizomycotina</taxon>
        <taxon>Leotiomycetes</taxon>
        <taxon>Helotiales</taxon>
        <taxon>Ploettnerulaceae</taxon>
        <taxon>Cadophora</taxon>
    </lineage>
</organism>
<evidence type="ECO:0000256" key="1">
    <source>
        <dbReference type="ARBA" id="ARBA00004141"/>
    </source>
</evidence>
<dbReference type="GO" id="GO:0000329">
    <property type="term" value="C:fungal-type vacuole membrane"/>
    <property type="evidence" value="ECO:0007669"/>
    <property type="project" value="TreeGrafter"/>
</dbReference>
<evidence type="ECO:0000256" key="3">
    <source>
        <dbReference type="ARBA" id="ARBA00022989"/>
    </source>
</evidence>
<dbReference type="Gene3D" id="1.20.1250.20">
    <property type="entry name" value="MFS general substrate transporter like domains"/>
    <property type="match status" value="1"/>
</dbReference>